<feature type="transmembrane region" description="Helical" evidence="8">
    <location>
        <begin position="212"/>
        <end position="229"/>
    </location>
</feature>
<dbReference type="GO" id="GO:0036380">
    <property type="term" value="F:UDP-N-acetylglucosamine-undecaprenyl-phosphate N-acetylglucosaminephosphotransferase activity"/>
    <property type="evidence" value="ECO:0007669"/>
    <property type="project" value="UniProtKB-EC"/>
</dbReference>
<dbReference type="GO" id="GO:0009103">
    <property type="term" value="P:lipopolysaccharide biosynthetic process"/>
    <property type="evidence" value="ECO:0007669"/>
    <property type="project" value="TreeGrafter"/>
</dbReference>
<keyword evidence="3 9" id="KW-0808">Transferase</keyword>
<gene>
    <name evidence="9" type="primary">tagO_2</name>
    <name evidence="9" type="ORF">BSF38_03184</name>
</gene>
<dbReference type="GO" id="GO:0071555">
    <property type="term" value="P:cell wall organization"/>
    <property type="evidence" value="ECO:0007669"/>
    <property type="project" value="TreeGrafter"/>
</dbReference>
<keyword evidence="2" id="KW-1003">Cell membrane</keyword>
<feature type="transmembrane region" description="Helical" evidence="8">
    <location>
        <begin position="342"/>
        <end position="360"/>
    </location>
</feature>
<evidence type="ECO:0000256" key="7">
    <source>
        <dbReference type="PIRSR" id="PIRSR600715-1"/>
    </source>
</evidence>
<dbReference type="GO" id="GO:0044038">
    <property type="term" value="P:cell wall macromolecule biosynthetic process"/>
    <property type="evidence" value="ECO:0007669"/>
    <property type="project" value="TreeGrafter"/>
</dbReference>
<sequence length="566" mass="60579">MVISNGYLMIFAFAMMGCVLTTPLVTHFAGWVGAIDKPDQFRRIHLGAIPRLGGLGLAMGIGAGVLLPHISGWSTRINLNLPDLTHEWSILIAALIVLTVGFIDDTRSLGPRVKLLGQAAAVMALYVGGIRIDRIDVLGLALDLGHPSFQFTALGLPIDLAPASLAVTMFWFLGCMNVWNLIDGMDGLASGVGLLVSGTLTLVAIHNENVEVAILAVSLAGSLAGFLLYNWHPACIFLGDSGALLIGLLIGVVGVQGSLKGPSAISILFPILAMGLPISDTAMAIFRRWVRNLPMSAADRRHVHHLLIGLGLNPRQAALLLYCFSSFLCGAVLLGVALRSEFLALAMGLSGCLAFLVVVTSRRDELANLRGDFNERIARGRQERQAAKLTWEAIQRMELCDSPTAAFAIMERTAEDLGCDRIRIECADAAWGETRVLNDAADGDLSGCGAVFRLSCAKGLSITVGVDLGHDMVLATDIVFRYLQRLGQSLGERLDELAADDEPEPEETAEPWRADAATALAEIETASANRPRVAFPLTFARNLGRRLRFVKRVAPPIAGPAGLARR</sequence>
<evidence type="ECO:0000313" key="9">
    <source>
        <dbReference type="EMBL" id="APW61659.1"/>
    </source>
</evidence>
<dbReference type="PANTHER" id="PTHR22926:SF3">
    <property type="entry name" value="UNDECAPRENYL-PHOSPHATE ALPHA-N-ACETYLGLUCOSAMINYL 1-PHOSPHATE TRANSFERASE"/>
    <property type="match status" value="1"/>
</dbReference>
<evidence type="ECO:0000256" key="3">
    <source>
        <dbReference type="ARBA" id="ARBA00022679"/>
    </source>
</evidence>
<feature type="transmembrane region" description="Helical" evidence="8">
    <location>
        <begin position="317"/>
        <end position="336"/>
    </location>
</feature>
<dbReference type="RefSeq" id="WP_076347184.1">
    <property type="nucleotide sequence ID" value="NZ_CP019082.1"/>
</dbReference>
<keyword evidence="5 8" id="KW-1133">Transmembrane helix</keyword>
<evidence type="ECO:0000256" key="4">
    <source>
        <dbReference type="ARBA" id="ARBA00022692"/>
    </source>
</evidence>
<reference evidence="10" key="1">
    <citation type="submission" date="2016-12" db="EMBL/GenBank/DDBJ databases">
        <title>Comparative genomics of four Isosphaeraceae planctomycetes: a common pool of plasmids and glycoside hydrolase genes.</title>
        <authorList>
            <person name="Ivanova A."/>
        </authorList>
    </citation>
    <scope>NUCLEOTIDE SEQUENCE [LARGE SCALE GENOMIC DNA]</scope>
    <source>
        <strain evidence="10">PX4</strain>
    </source>
</reference>
<feature type="transmembrane region" description="Helical" evidence="8">
    <location>
        <begin position="115"/>
        <end position="132"/>
    </location>
</feature>
<keyword evidence="4 8" id="KW-0812">Transmembrane</keyword>
<organism evidence="9 10">
    <name type="scientific">Paludisphaera borealis</name>
    <dbReference type="NCBI Taxonomy" id="1387353"/>
    <lineage>
        <taxon>Bacteria</taxon>
        <taxon>Pseudomonadati</taxon>
        <taxon>Planctomycetota</taxon>
        <taxon>Planctomycetia</taxon>
        <taxon>Isosphaerales</taxon>
        <taxon>Isosphaeraceae</taxon>
        <taxon>Paludisphaera</taxon>
    </lineage>
</organism>
<keyword evidence="6 8" id="KW-0472">Membrane</keyword>
<evidence type="ECO:0000313" key="10">
    <source>
        <dbReference type="Proteomes" id="UP000186309"/>
    </source>
</evidence>
<feature type="transmembrane region" description="Helical" evidence="8">
    <location>
        <begin position="52"/>
        <end position="73"/>
    </location>
</feature>
<accession>A0A1U7CRY9</accession>
<dbReference type="InterPro" id="IPR018480">
    <property type="entry name" value="PNAcMuramoyl-5peptid_Trfase_CS"/>
</dbReference>
<dbReference type="Pfam" id="PF00953">
    <property type="entry name" value="Glycos_transf_4"/>
    <property type="match status" value="1"/>
</dbReference>
<feature type="transmembrane region" description="Helical" evidence="8">
    <location>
        <begin position="85"/>
        <end position="103"/>
    </location>
</feature>
<keyword evidence="10" id="KW-1185">Reference proteome</keyword>
<name>A0A1U7CRY9_9BACT</name>
<feature type="binding site" evidence="7">
    <location>
        <position position="240"/>
    </location>
    <ligand>
        <name>Mg(2+)</name>
        <dbReference type="ChEBI" id="CHEBI:18420"/>
    </ligand>
</feature>
<protein>
    <submittedName>
        <fullName evidence="9">Putative undecaprenyl-phosphate N-acetylglucosaminyl 1-phosphate transferase</fullName>
        <ecNumber evidence="9">2.7.8.33</ecNumber>
    </submittedName>
</protein>
<comment type="subcellular location">
    <subcellularLocation>
        <location evidence="1">Cell membrane</location>
        <topology evidence="1">Multi-pass membrane protein</topology>
    </subcellularLocation>
</comment>
<dbReference type="CDD" id="cd06853">
    <property type="entry name" value="GT_WecA_like"/>
    <property type="match status" value="1"/>
</dbReference>
<feature type="transmembrane region" description="Helical" evidence="8">
    <location>
        <begin position="152"/>
        <end position="175"/>
    </location>
</feature>
<dbReference type="KEGG" id="pbor:BSF38_03184"/>
<dbReference type="EC" id="2.7.8.33" evidence="9"/>
<dbReference type="EMBL" id="CP019082">
    <property type="protein sequence ID" value="APW61659.1"/>
    <property type="molecule type" value="Genomic_DNA"/>
</dbReference>
<evidence type="ECO:0000256" key="8">
    <source>
        <dbReference type="SAM" id="Phobius"/>
    </source>
</evidence>
<keyword evidence="7" id="KW-0460">Magnesium</keyword>
<evidence type="ECO:0000256" key="1">
    <source>
        <dbReference type="ARBA" id="ARBA00004651"/>
    </source>
</evidence>
<dbReference type="GO" id="GO:0046872">
    <property type="term" value="F:metal ion binding"/>
    <property type="evidence" value="ECO:0007669"/>
    <property type="project" value="UniProtKB-KW"/>
</dbReference>
<evidence type="ECO:0000256" key="6">
    <source>
        <dbReference type="ARBA" id="ARBA00023136"/>
    </source>
</evidence>
<keyword evidence="7" id="KW-0479">Metal-binding</keyword>
<feature type="transmembrane region" description="Helical" evidence="8">
    <location>
        <begin position="267"/>
        <end position="286"/>
    </location>
</feature>
<dbReference type="GO" id="GO:0005886">
    <property type="term" value="C:plasma membrane"/>
    <property type="evidence" value="ECO:0007669"/>
    <property type="project" value="UniProtKB-SubCell"/>
</dbReference>
<feature type="transmembrane region" description="Helical" evidence="8">
    <location>
        <begin position="6"/>
        <end position="32"/>
    </location>
</feature>
<dbReference type="PANTHER" id="PTHR22926">
    <property type="entry name" value="PHOSPHO-N-ACETYLMURAMOYL-PENTAPEPTIDE-TRANSFERASE"/>
    <property type="match status" value="1"/>
</dbReference>
<dbReference type="PROSITE" id="PS01348">
    <property type="entry name" value="MRAY_2"/>
    <property type="match status" value="1"/>
</dbReference>
<feature type="transmembrane region" description="Helical" evidence="8">
    <location>
        <begin position="187"/>
        <end position="206"/>
    </location>
</feature>
<evidence type="ECO:0000256" key="5">
    <source>
        <dbReference type="ARBA" id="ARBA00022989"/>
    </source>
</evidence>
<dbReference type="STRING" id="1387353.BSF38_03184"/>
<dbReference type="AlphaFoldDB" id="A0A1U7CRY9"/>
<proteinExistence type="predicted"/>
<evidence type="ECO:0000256" key="2">
    <source>
        <dbReference type="ARBA" id="ARBA00022475"/>
    </source>
</evidence>
<dbReference type="OrthoDB" id="9783652at2"/>
<feature type="binding site" evidence="7">
    <location>
        <position position="180"/>
    </location>
    <ligand>
        <name>Mg(2+)</name>
        <dbReference type="ChEBI" id="CHEBI:18420"/>
    </ligand>
</feature>
<dbReference type="InterPro" id="IPR000715">
    <property type="entry name" value="Glycosyl_transferase_4"/>
</dbReference>
<feature type="transmembrane region" description="Helical" evidence="8">
    <location>
        <begin position="236"/>
        <end position="255"/>
    </location>
</feature>
<dbReference type="Proteomes" id="UP000186309">
    <property type="component" value="Chromosome"/>
</dbReference>
<comment type="cofactor">
    <cofactor evidence="7">
        <name>Mg(2+)</name>
        <dbReference type="ChEBI" id="CHEBI:18420"/>
    </cofactor>
</comment>